<gene>
    <name evidence="4" type="ORF">RBB75_16060</name>
</gene>
<feature type="domain" description="N-acetyltransferase" evidence="3">
    <location>
        <begin position="2"/>
        <end position="160"/>
    </location>
</feature>
<evidence type="ECO:0000313" key="4">
    <source>
        <dbReference type="EMBL" id="XCB25939.1"/>
    </source>
</evidence>
<name>A0AAU7ZAJ3_9BACT</name>
<dbReference type="AlphaFoldDB" id="A0AAU7ZAJ3"/>
<dbReference type="InterPro" id="IPR016181">
    <property type="entry name" value="Acyl_CoA_acyltransferase"/>
</dbReference>
<proteinExistence type="predicted"/>
<reference evidence="4" key="2">
    <citation type="journal article" date="2024" name="Environ. Microbiol.">
        <title>Genome analysis and description of Tunturibacter gen. nov. expands the diversity of Terriglobia in tundra soils.</title>
        <authorList>
            <person name="Messyasz A."/>
            <person name="Mannisto M.K."/>
            <person name="Kerkhof L.J."/>
            <person name="Haggblom M.M."/>
        </authorList>
    </citation>
    <scope>NUCLEOTIDE SEQUENCE</scope>
    <source>
        <strain evidence="4">M8UP23</strain>
    </source>
</reference>
<keyword evidence="1" id="KW-0808">Transferase</keyword>
<dbReference type="CDD" id="cd04301">
    <property type="entry name" value="NAT_SF"/>
    <property type="match status" value="1"/>
</dbReference>
<dbReference type="GO" id="GO:0016747">
    <property type="term" value="F:acyltransferase activity, transferring groups other than amino-acyl groups"/>
    <property type="evidence" value="ECO:0007669"/>
    <property type="project" value="InterPro"/>
</dbReference>
<keyword evidence="2" id="KW-0012">Acyltransferase</keyword>
<accession>A0AAU7ZAJ3</accession>
<dbReference type="PROSITE" id="PS51186">
    <property type="entry name" value="GNAT"/>
    <property type="match status" value="1"/>
</dbReference>
<dbReference type="RefSeq" id="WP_353068667.1">
    <property type="nucleotide sequence ID" value="NZ_CP132932.1"/>
</dbReference>
<dbReference type="InterPro" id="IPR050832">
    <property type="entry name" value="Bact_Acetyltransf"/>
</dbReference>
<protein>
    <submittedName>
        <fullName evidence="4">GNAT family N-acetyltransferase</fullName>
    </submittedName>
</protein>
<dbReference type="Pfam" id="PF00583">
    <property type="entry name" value="Acetyltransf_1"/>
    <property type="match status" value="1"/>
</dbReference>
<dbReference type="Gene3D" id="3.40.630.30">
    <property type="match status" value="1"/>
</dbReference>
<evidence type="ECO:0000256" key="1">
    <source>
        <dbReference type="ARBA" id="ARBA00022679"/>
    </source>
</evidence>
<reference evidence="4" key="1">
    <citation type="submission" date="2023-08" db="EMBL/GenBank/DDBJ databases">
        <authorList>
            <person name="Messyasz A."/>
            <person name="Mannisto M.K."/>
            <person name="Kerkhof L.J."/>
            <person name="Haggblom M."/>
        </authorList>
    </citation>
    <scope>NUCLEOTIDE SEQUENCE</scope>
    <source>
        <strain evidence="4">M8UP23</strain>
    </source>
</reference>
<sequence length="177" mass="19148">MSVVRATTGDDAGAIAHVHVASWQTTYAGLVPEAYLAGLKETERESQWREWLTLDVDVFVAELEGEVVGFVSGGAIREPVEGFDAELFAIYLLREAQRRGIGMALLRRLSEALKERGFRSMMAWVLEDNASGGFYSQAGGVRICSKEIEIGGVMLPVVAYGWVDLEAIGAAVSSGSF</sequence>
<dbReference type="KEGG" id="temp:RBB75_16060"/>
<dbReference type="PANTHER" id="PTHR43877">
    <property type="entry name" value="AMINOALKYLPHOSPHONATE N-ACETYLTRANSFERASE-RELATED-RELATED"/>
    <property type="match status" value="1"/>
</dbReference>
<evidence type="ECO:0000259" key="3">
    <source>
        <dbReference type="PROSITE" id="PS51186"/>
    </source>
</evidence>
<dbReference type="SUPFAM" id="SSF55729">
    <property type="entry name" value="Acyl-CoA N-acyltransferases (Nat)"/>
    <property type="match status" value="1"/>
</dbReference>
<dbReference type="EMBL" id="CP132932">
    <property type="protein sequence ID" value="XCB25939.1"/>
    <property type="molecule type" value="Genomic_DNA"/>
</dbReference>
<dbReference type="InterPro" id="IPR000182">
    <property type="entry name" value="GNAT_dom"/>
</dbReference>
<organism evidence="4">
    <name type="scientific">Tunturiibacter empetritectus</name>
    <dbReference type="NCBI Taxonomy" id="3069691"/>
    <lineage>
        <taxon>Bacteria</taxon>
        <taxon>Pseudomonadati</taxon>
        <taxon>Acidobacteriota</taxon>
        <taxon>Terriglobia</taxon>
        <taxon>Terriglobales</taxon>
        <taxon>Acidobacteriaceae</taxon>
        <taxon>Tunturiibacter</taxon>
    </lineage>
</organism>
<evidence type="ECO:0000256" key="2">
    <source>
        <dbReference type="ARBA" id="ARBA00023315"/>
    </source>
</evidence>